<sequence length="121" mass="14323">MQKNESSINTLFTIKARQGTWKEQNLSSRMRRNMMPATNLRDEDNCFTFNDFVPLFLKSLRKSRRKNLCFKKSYWQGLAKVTTHNRESRVCKNAGLKRLVVRKIRKKKGSYGLLDRSCLFL</sequence>
<evidence type="ECO:0000313" key="1">
    <source>
        <dbReference type="EMBL" id="USH02556.1"/>
    </source>
</evidence>
<proteinExistence type="predicted"/>
<accession>A0ABY4WVT2</accession>
<dbReference type="EMBL" id="CP082275">
    <property type="protein sequence ID" value="USH02556.1"/>
    <property type="molecule type" value="Genomic_DNA"/>
</dbReference>
<dbReference type="Proteomes" id="UP001056255">
    <property type="component" value="Chromosome I"/>
</dbReference>
<evidence type="ECO:0000313" key="2">
    <source>
        <dbReference type="Proteomes" id="UP001056255"/>
    </source>
</evidence>
<gene>
    <name evidence="1" type="ORF">K6Q96_00465</name>
</gene>
<reference evidence="1" key="1">
    <citation type="submission" date="2021-08" db="EMBL/GenBank/DDBJ databases">
        <authorList>
            <person name="Sakaguchi M."/>
            <person name="Kikuchi T."/>
            <person name="Urbanczyk H."/>
        </authorList>
    </citation>
    <scope>NUCLEOTIDE SEQUENCE</scope>
    <source>
        <strain evidence="1">020920N</strain>
    </source>
</reference>
<dbReference type="RefSeq" id="WP_251877003.1">
    <property type="nucleotide sequence ID" value="NZ_CP082275.1"/>
</dbReference>
<protein>
    <submittedName>
        <fullName evidence="1">Uncharacterized protein</fullName>
    </submittedName>
</protein>
<name>A0ABY4WVT2_9GAMM</name>
<keyword evidence="2" id="KW-1185">Reference proteome</keyword>
<organism evidence="1 2">
    <name type="scientific">Grimontia kaedaensis</name>
    <dbReference type="NCBI Taxonomy" id="2872157"/>
    <lineage>
        <taxon>Bacteria</taxon>
        <taxon>Pseudomonadati</taxon>
        <taxon>Pseudomonadota</taxon>
        <taxon>Gammaproteobacteria</taxon>
        <taxon>Vibrionales</taxon>
        <taxon>Vibrionaceae</taxon>
        <taxon>Grimontia</taxon>
    </lineage>
</organism>